<evidence type="ECO:0000313" key="2">
    <source>
        <dbReference type="EMBL" id="KAJ4826846.1"/>
    </source>
</evidence>
<keyword evidence="3" id="KW-1185">Reference proteome</keyword>
<feature type="region of interest" description="Disordered" evidence="1">
    <location>
        <begin position="1"/>
        <end position="23"/>
    </location>
</feature>
<evidence type="ECO:0000313" key="3">
    <source>
        <dbReference type="Proteomes" id="UP001141552"/>
    </source>
</evidence>
<organism evidence="2 3">
    <name type="scientific">Turnera subulata</name>
    <dbReference type="NCBI Taxonomy" id="218843"/>
    <lineage>
        <taxon>Eukaryota</taxon>
        <taxon>Viridiplantae</taxon>
        <taxon>Streptophyta</taxon>
        <taxon>Embryophyta</taxon>
        <taxon>Tracheophyta</taxon>
        <taxon>Spermatophyta</taxon>
        <taxon>Magnoliopsida</taxon>
        <taxon>eudicotyledons</taxon>
        <taxon>Gunneridae</taxon>
        <taxon>Pentapetalae</taxon>
        <taxon>rosids</taxon>
        <taxon>fabids</taxon>
        <taxon>Malpighiales</taxon>
        <taxon>Passifloraceae</taxon>
        <taxon>Turnera</taxon>
    </lineage>
</organism>
<feature type="region of interest" description="Disordered" evidence="1">
    <location>
        <begin position="49"/>
        <end position="88"/>
    </location>
</feature>
<reference evidence="2" key="1">
    <citation type="submission" date="2022-02" db="EMBL/GenBank/DDBJ databases">
        <authorList>
            <person name="Henning P.M."/>
            <person name="McCubbin A.G."/>
            <person name="Shore J.S."/>
        </authorList>
    </citation>
    <scope>NUCLEOTIDE SEQUENCE</scope>
    <source>
        <strain evidence="2">F60SS</strain>
        <tissue evidence="2">Leaves</tissue>
    </source>
</reference>
<dbReference type="AlphaFoldDB" id="A0A9Q0J259"/>
<feature type="compositionally biased region" description="Low complexity" evidence="1">
    <location>
        <begin position="9"/>
        <end position="22"/>
    </location>
</feature>
<dbReference type="PANTHER" id="PTHR33237">
    <property type="entry name" value="F2P16.13 PROTEIN-RELATED"/>
    <property type="match status" value="1"/>
</dbReference>
<dbReference type="PANTHER" id="PTHR33237:SF46">
    <property type="entry name" value="OS01G0606100 PROTEIN"/>
    <property type="match status" value="1"/>
</dbReference>
<dbReference type="OrthoDB" id="755532at2759"/>
<reference evidence="2" key="2">
    <citation type="journal article" date="2023" name="Plants (Basel)">
        <title>Annotation of the Turnera subulata (Passifloraceae) Draft Genome Reveals the S-Locus Evolved after the Divergence of Turneroideae from Passifloroideae in a Stepwise Manner.</title>
        <authorList>
            <person name="Henning P.M."/>
            <person name="Roalson E.H."/>
            <person name="Mir W."/>
            <person name="McCubbin A.G."/>
            <person name="Shore J.S."/>
        </authorList>
    </citation>
    <scope>NUCLEOTIDE SEQUENCE</scope>
    <source>
        <strain evidence="2">F60SS</strain>
    </source>
</reference>
<feature type="compositionally biased region" description="Basic residues" evidence="1">
    <location>
        <begin position="53"/>
        <end position="67"/>
    </location>
</feature>
<accession>A0A9Q0J259</accession>
<proteinExistence type="predicted"/>
<protein>
    <submittedName>
        <fullName evidence="2">Uncharacterized protein</fullName>
    </submittedName>
</protein>
<evidence type="ECO:0000256" key="1">
    <source>
        <dbReference type="SAM" id="MobiDB-lite"/>
    </source>
</evidence>
<name>A0A9Q0J259_9ROSI</name>
<gene>
    <name evidence="2" type="ORF">Tsubulata_046395</name>
</gene>
<sequence length="179" mass="19662">MVLKSPEHFSFSSSGSGSSSASPKRLSLGFLMSISSLLALCAKRASRVSTKLKSPKSSHNHHQRRRHYQEDSLGKSPGWLPPRSPLSKPKQLLTQISNKAITLVHPKKRVGREDDGVLMGPEDFGDGGVWQKSILMGDKCQPLDFSGVIYYDDHGNKLDELPIRSPRASPLPGYLTRGV</sequence>
<dbReference type="Proteomes" id="UP001141552">
    <property type="component" value="Unassembled WGS sequence"/>
</dbReference>
<comment type="caution">
    <text evidence="2">The sequence shown here is derived from an EMBL/GenBank/DDBJ whole genome shotgun (WGS) entry which is preliminary data.</text>
</comment>
<dbReference type="EMBL" id="JAKUCV010006569">
    <property type="protein sequence ID" value="KAJ4826846.1"/>
    <property type="molecule type" value="Genomic_DNA"/>
</dbReference>